<reference evidence="2" key="1">
    <citation type="journal article" date="2019" name="Gigascience">
        <title>De novo genome assembly of the endangered Acer yangbiense, a plant species with extremely small populations endemic to Yunnan Province, China.</title>
        <authorList>
            <person name="Yang J."/>
            <person name="Wariss H.M."/>
            <person name="Tao L."/>
            <person name="Zhang R."/>
            <person name="Yun Q."/>
            <person name="Hollingsworth P."/>
            <person name="Dao Z."/>
            <person name="Luo G."/>
            <person name="Guo H."/>
            <person name="Ma Y."/>
            <person name="Sun W."/>
        </authorList>
    </citation>
    <scope>NUCLEOTIDE SEQUENCE [LARGE SCALE GENOMIC DNA]</scope>
    <source>
        <strain evidence="2">cv. br00</strain>
    </source>
</reference>
<accession>A0A5N5L4S8</accession>
<dbReference type="Proteomes" id="UP000326939">
    <property type="component" value="Chromosome 10"/>
</dbReference>
<protein>
    <submittedName>
        <fullName evidence="1">Uncharacterized protein</fullName>
    </submittedName>
</protein>
<evidence type="ECO:0000313" key="1">
    <source>
        <dbReference type="EMBL" id="KAB5537754.1"/>
    </source>
</evidence>
<sequence length="252" mass="28993">MDCKDMEENGTGVRTRSFRDEDYNNRRAFLRSYPLYHVAEGETANEEMVSASNKETEKKPIKRMIISVIHWSEGKVLVLRKFKHKIQNQSRDKIKLLAEAEMPEPPPTILNMLTTPLILPYVPLTGGKEVMGVLMFHSLQFTLLKRLNLKCAPQEQIISRSKVYTTGHSDWYFERRSFRCLKLPLRTLLFLLDANMPEIIAVGLEDHYENVKPNSRASADNSITVSRWGWLNCKSSNNIEFGRSSGLSIKLC</sequence>
<dbReference type="EMBL" id="VDCV01000010">
    <property type="protein sequence ID" value="KAB5537754.1"/>
    <property type="molecule type" value="Genomic_DNA"/>
</dbReference>
<keyword evidence="2" id="KW-1185">Reference proteome</keyword>
<dbReference type="AlphaFoldDB" id="A0A5N5L4S8"/>
<evidence type="ECO:0000313" key="2">
    <source>
        <dbReference type="Proteomes" id="UP000326939"/>
    </source>
</evidence>
<gene>
    <name evidence="1" type="ORF">DKX38_015287</name>
</gene>
<proteinExistence type="predicted"/>
<organism evidence="1 2">
    <name type="scientific">Salix brachista</name>
    <dbReference type="NCBI Taxonomy" id="2182728"/>
    <lineage>
        <taxon>Eukaryota</taxon>
        <taxon>Viridiplantae</taxon>
        <taxon>Streptophyta</taxon>
        <taxon>Embryophyta</taxon>
        <taxon>Tracheophyta</taxon>
        <taxon>Spermatophyta</taxon>
        <taxon>Magnoliopsida</taxon>
        <taxon>eudicotyledons</taxon>
        <taxon>Gunneridae</taxon>
        <taxon>Pentapetalae</taxon>
        <taxon>rosids</taxon>
        <taxon>fabids</taxon>
        <taxon>Malpighiales</taxon>
        <taxon>Salicaceae</taxon>
        <taxon>Saliceae</taxon>
        <taxon>Salix</taxon>
    </lineage>
</organism>
<comment type="caution">
    <text evidence="1">The sequence shown here is derived from an EMBL/GenBank/DDBJ whole genome shotgun (WGS) entry which is preliminary data.</text>
</comment>
<name>A0A5N5L4S8_9ROSI</name>